<dbReference type="PIRSF" id="PIRSF003230">
    <property type="entry name" value="YbgC"/>
    <property type="match status" value="1"/>
</dbReference>
<dbReference type="InterPro" id="IPR029069">
    <property type="entry name" value="HotDog_dom_sf"/>
</dbReference>
<accession>I8AM41</accession>
<organism evidence="3 4">
    <name type="scientific">Fictibacillus macauensis ZFHKF-1</name>
    <dbReference type="NCBI Taxonomy" id="1196324"/>
    <lineage>
        <taxon>Bacteria</taxon>
        <taxon>Bacillati</taxon>
        <taxon>Bacillota</taxon>
        <taxon>Bacilli</taxon>
        <taxon>Bacillales</taxon>
        <taxon>Fictibacillaceae</taxon>
        <taxon>Fictibacillus</taxon>
    </lineage>
</organism>
<dbReference type="eggNOG" id="COG0824">
    <property type="taxonomic scope" value="Bacteria"/>
</dbReference>
<dbReference type="Pfam" id="PF13279">
    <property type="entry name" value="4HBT_2"/>
    <property type="match status" value="1"/>
</dbReference>
<dbReference type="PANTHER" id="PTHR31793:SF27">
    <property type="entry name" value="NOVEL THIOESTERASE SUPERFAMILY DOMAIN AND SAPOSIN A-TYPE DOMAIN CONTAINING PROTEIN (0610012H03RIK)"/>
    <property type="match status" value="1"/>
</dbReference>
<evidence type="ECO:0000256" key="2">
    <source>
        <dbReference type="ARBA" id="ARBA00022801"/>
    </source>
</evidence>
<dbReference type="CDD" id="cd00586">
    <property type="entry name" value="4HBT"/>
    <property type="match status" value="1"/>
</dbReference>
<reference evidence="3 4" key="1">
    <citation type="journal article" date="2012" name="J. Bacteriol.">
        <title>Genome of Bacillus macauensis ZFHKF-1, a Long-Chain-Forming Bacterium.</title>
        <authorList>
            <person name="Cai L."/>
            <person name="Zhang T."/>
        </authorList>
    </citation>
    <scope>NUCLEOTIDE SEQUENCE [LARGE SCALE GENOMIC DNA]</scope>
    <source>
        <strain evidence="3 4">ZFHKF-1</strain>
    </source>
</reference>
<evidence type="ECO:0000313" key="3">
    <source>
        <dbReference type="EMBL" id="EIT86734.1"/>
    </source>
</evidence>
<dbReference type="PATRIC" id="fig|1196324.3.peg.842"/>
<protein>
    <submittedName>
        <fullName evidence="3">Thioesterase superfamily protein</fullName>
    </submittedName>
</protein>
<sequence>MHEDMLRVRFSETDMLGHVNNTSYFIYFEEARIRYIEALGFTVDPTEWNFILASSKCDFLQQAYFNDALKVRTFASKVGTKSMQLEHEIFSVENEALVAKGYSVLVFFEVKKQQTAPIPESLKQALEADMLAQKEEEVS</sequence>
<dbReference type="Gene3D" id="3.10.129.10">
    <property type="entry name" value="Hotdog Thioesterase"/>
    <property type="match status" value="1"/>
</dbReference>
<dbReference type="RefSeq" id="WP_007200929.1">
    <property type="nucleotide sequence ID" value="NZ_AKKV01000020.1"/>
</dbReference>
<dbReference type="PANTHER" id="PTHR31793">
    <property type="entry name" value="4-HYDROXYBENZOYL-COA THIOESTERASE FAMILY MEMBER"/>
    <property type="match status" value="1"/>
</dbReference>
<gene>
    <name evidence="3" type="ORF">A374_04149</name>
</gene>
<proteinExistence type="inferred from homology"/>
<dbReference type="STRING" id="1196324.A374_04149"/>
<dbReference type="Proteomes" id="UP000004080">
    <property type="component" value="Unassembled WGS sequence"/>
</dbReference>
<dbReference type="InterPro" id="IPR050563">
    <property type="entry name" value="4-hydroxybenzoyl-CoA_TE"/>
</dbReference>
<evidence type="ECO:0000256" key="1">
    <source>
        <dbReference type="ARBA" id="ARBA00005953"/>
    </source>
</evidence>
<dbReference type="AlphaFoldDB" id="I8AM41"/>
<dbReference type="SUPFAM" id="SSF54637">
    <property type="entry name" value="Thioesterase/thiol ester dehydrase-isomerase"/>
    <property type="match status" value="1"/>
</dbReference>
<dbReference type="InterPro" id="IPR006684">
    <property type="entry name" value="YbgC/YbaW"/>
</dbReference>
<comment type="similarity">
    <text evidence="1">Belongs to the 4-hydroxybenzoyl-CoA thioesterase family.</text>
</comment>
<dbReference type="EMBL" id="AKKV01000020">
    <property type="protein sequence ID" value="EIT86734.1"/>
    <property type="molecule type" value="Genomic_DNA"/>
</dbReference>
<comment type="caution">
    <text evidence="3">The sequence shown here is derived from an EMBL/GenBank/DDBJ whole genome shotgun (WGS) entry which is preliminary data.</text>
</comment>
<keyword evidence="2" id="KW-0378">Hydrolase</keyword>
<keyword evidence="4" id="KW-1185">Reference proteome</keyword>
<evidence type="ECO:0000313" key="4">
    <source>
        <dbReference type="Proteomes" id="UP000004080"/>
    </source>
</evidence>
<dbReference type="GO" id="GO:0047617">
    <property type="term" value="F:fatty acyl-CoA hydrolase activity"/>
    <property type="evidence" value="ECO:0007669"/>
    <property type="project" value="TreeGrafter"/>
</dbReference>
<dbReference type="OrthoDB" id="9799036at2"/>
<name>I8AM41_9BACL</name>